<proteinExistence type="predicted"/>
<protein>
    <submittedName>
        <fullName evidence="2">Uncharacterized protein</fullName>
    </submittedName>
</protein>
<keyword evidence="1" id="KW-0732">Signal</keyword>
<dbReference type="AlphaFoldDB" id="A0A3A6PUG8"/>
<reference evidence="2 3" key="1">
    <citation type="submission" date="2018-09" db="EMBL/GenBank/DDBJ databases">
        <title>Paenibacillus aracenensis nov. sp. isolated from a cave in southern Spain.</title>
        <authorList>
            <person name="Jurado V."/>
            <person name="Gutierrez-Patricio S."/>
            <person name="Gonzalez-Pimentel J.L."/>
            <person name="Miller A.Z."/>
            <person name="Laiz L."/>
            <person name="Saiz-Jimenez C."/>
        </authorList>
    </citation>
    <scope>NUCLEOTIDE SEQUENCE [LARGE SCALE GENOMIC DNA]</scope>
    <source>
        <strain evidence="2 3">JCM 19203</strain>
    </source>
</reference>
<feature type="signal peptide" evidence="1">
    <location>
        <begin position="1"/>
        <end position="21"/>
    </location>
</feature>
<evidence type="ECO:0000313" key="3">
    <source>
        <dbReference type="Proteomes" id="UP000267798"/>
    </source>
</evidence>
<dbReference type="RefSeq" id="WP_120113468.1">
    <property type="nucleotide sequence ID" value="NZ_QXQB01000005.1"/>
</dbReference>
<accession>A0A3A6PUG8</accession>
<organism evidence="2 3">
    <name type="scientific">Paenibacillus pinisoli</name>
    <dbReference type="NCBI Taxonomy" id="1276110"/>
    <lineage>
        <taxon>Bacteria</taxon>
        <taxon>Bacillati</taxon>
        <taxon>Bacillota</taxon>
        <taxon>Bacilli</taxon>
        <taxon>Bacillales</taxon>
        <taxon>Paenibacillaceae</taxon>
        <taxon>Paenibacillus</taxon>
    </lineage>
</organism>
<feature type="chain" id="PRO_5017442864" evidence="1">
    <location>
        <begin position="22"/>
        <end position="114"/>
    </location>
</feature>
<evidence type="ECO:0000256" key="1">
    <source>
        <dbReference type="SAM" id="SignalP"/>
    </source>
</evidence>
<comment type="caution">
    <text evidence="2">The sequence shown here is derived from an EMBL/GenBank/DDBJ whole genome shotgun (WGS) entry which is preliminary data.</text>
</comment>
<gene>
    <name evidence="2" type="ORF">D3P09_21415</name>
</gene>
<keyword evidence="3" id="KW-1185">Reference proteome</keyword>
<sequence>MKKTVLLIMIALFAFATSASANTEQWSASVYQSGNQTLSIDIWSYYNGHAYITVYAKGANDQLTEVYSNTVSLNQSSYTTHRFNVGYLPVGDYVVKAEFSTLGLLDGAYFFVTP</sequence>
<name>A0A3A6PUG8_9BACL</name>
<dbReference type="Proteomes" id="UP000267798">
    <property type="component" value="Unassembled WGS sequence"/>
</dbReference>
<evidence type="ECO:0000313" key="2">
    <source>
        <dbReference type="EMBL" id="RJX37544.1"/>
    </source>
</evidence>
<dbReference type="EMBL" id="QXQB01000005">
    <property type="protein sequence ID" value="RJX37544.1"/>
    <property type="molecule type" value="Genomic_DNA"/>
</dbReference>